<proteinExistence type="predicted"/>
<reference evidence="1 2" key="1">
    <citation type="journal article" date="2005" name="Nucleic Acids Res.">
        <title>Genomic blueprint of Hahella chejuensis, a marine microbe producing an algicidal agent.</title>
        <authorList>
            <person name="Jeong H."/>
            <person name="Yim J.H."/>
            <person name="Lee C."/>
            <person name="Choi S.-H."/>
            <person name="Park Y.K."/>
            <person name="Yoon S.H."/>
            <person name="Hur C.-G."/>
            <person name="Kang H.-Y."/>
            <person name="Kim D."/>
            <person name="Lee H.H."/>
            <person name="Park K.H."/>
            <person name="Park S.-H."/>
            <person name="Park H.-S."/>
            <person name="Lee H.K."/>
            <person name="Oh T.K."/>
            <person name="Kim J.F."/>
        </authorList>
    </citation>
    <scope>NUCLEOTIDE SEQUENCE [LARGE SCALE GENOMIC DNA]</scope>
    <source>
        <strain evidence="1 2">KCTC 2396</strain>
    </source>
</reference>
<evidence type="ECO:0000313" key="2">
    <source>
        <dbReference type="Proteomes" id="UP000000238"/>
    </source>
</evidence>
<organism evidence="1 2">
    <name type="scientific">Hahella chejuensis (strain KCTC 2396)</name>
    <dbReference type="NCBI Taxonomy" id="349521"/>
    <lineage>
        <taxon>Bacteria</taxon>
        <taxon>Pseudomonadati</taxon>
        <taxon>Pseudomonadota</taxon>
        <taxon>Gammaproteobacteria</taxon>
        <taxon>Oceanospirillales</taxon>
        <taxon>Hahellaceae</taxon>
        <taxon>Hahella</taxon>
    </lineage>
</organism>
<dbReference type="STRING" id="349521.HCH_04048"/>
<dbReference type="EMBL" id="CP000155">
    <property type="protein sequence ID" value="ABC30763.1"/>
    <property type="molecule type" value="Genomic_DNA"/>
</dbReference>
<dbReference type="KEGG" id="hch:HCH_04048"/>
<evidence type="ECO:0000313" key="1">
    <source>
        <dbReference type="EMBL" id="ABC30763.1"/>
    </source>
</evidence>
<keyword evidence="2" id="KW-1185">Reference proteome</keyword>
<dbReference type="HOGENOM" id="CLU_3396805_0_0_6"/>
<dbReference type="Proteomes" id="UP000000238">
    <property type="component" value="Chromosome"/>
</dbReference>
<gene>
    <name evidence="1" type="ordered locus">HCH_04048</name>
</gene>
<dbReference type="AlphaFoldDB" id="Q2SF11"/>
<name>Q2SF11_HAHCH</name>
<sequence>MQRYTVFVSASAYRYASATHLSIEKEARRSI</sequence>
<accession>Q2SF11</accession>
<protein>
    <submittedName>
        <fullName evidence="1">Uncharacterized protein</fullName>
    </submittedName>
</protein>